<dbReference type="Proteomes" id="UP000268094">
    <property type="component" value="Unassembled WGS sequence"/>
</dbReference>
<accession>A0A3A8IQC2</accession>
<gene>
    <name evidence="1" type="ORF">D7V88_19525</name>
</gene>
<protein>
    <submittedName>
        <fullName evidence="1">Uncharacterized protein</fullName>
    </submittedName>
</protein>
<evidence type="ECO:0000313" key="1">
    <source>
        <dbReference type="EMBL" id="RKG85647.1"/>
    </source>
</evidence>
<dbReference type="AlphaFoldDB" id="A0A3A8IQC2"/>
<organism evidence="1 2">
    <name type="scientific">Corallococcus terminator</name>
    <dbReference type="NCBI Taxonomy" id="2316733"/>
    <lineage>
        <taxon>Bacteria</taxon>
        <taxon>Pseudomonadati</taxon>
        <taxon>Myxococcota</taxon>
        <taxon>Myxococcia</taxon>
        <taxon>Myxococcales</taxon>
        <taxon>Cystobacterineae</taxon>
        <taxon>Myxococcaceae</taxon>
        <taxon>Corallococcus</taxon>
    </lineage>
</organism>
<keyword evidence="2" id="KW-1185">Reference proteome</keyword>
<name>A0A3A8IQC2_9BACT</name>
<sequence>MGVSVHWMVGVVLCCGFMLLPGCATGGSVTYVEGSLRPRHFVFHEQVARRGKGPGGWRAACLHVGIARDTGELFFCKFGVEMPLANEAMGRISVEQAQSLSASCANQAAKTTLSTVTPATPIGIACEEFKQTFDLVLTHAIAGAHVMKVCSVGVPPMVVTPVGPSAGGGL</sequence>
<reference evidence="2" key="1">
    <citation type="submission" date="2018-09" db="EMBL/GenBank/DDBJ databases">
        <authorList>
            <person name="Livingstone P.G."/>
            <person name="Whitworth D.E."/>
        </authorList>
    </citation>
    <scope>NUCLEOTIDE SEQUENCE [LARGE SCALE GENOMIC DNA]</scope>
    <source>
        <strain evidence="2">CA054A</strain>
    </source>
</reference>
<proteinExistence type="predicted"/>
<comment type="caution">
    <text evidence="1">The sequence shown here is derived from an EMBL/GenBank/DDBJ whole genome shotgun (WGS) entry which is preliminary data.</text>
</comment>
<evidence type="ECO:0000313" key="2">
    <source>
        <dbReference type="Proteomes" id="UP000268094"/>
    </source>
</evidence>
<dbReference type="RefSeq" id="WP_120542164.1">
    <property type="nucleotide sequence ID" value="NZ_RAVZ01000129.1"/>
</dbReference>
<dbReference type="EMBL" id="RAVZ01000129">
    <property type="protein sequence ID" value="RKG85647.1"/>
    <property type="molecule type" value="Genomic_DNA"/>
</dbReference>
<dbReference type="OrthoDB" id="5508638at2"/>